<name>A0A7X5Y7Q9_9SPHN</name>
<keyword evidence="2" id="KW-0812">Transmembrane</keyword>
<dbReference type="AlphaFoldDB" id="A0A7X5Y7Q9"/>
<comment type="caution">
    <text evidence="3">The sequence shown here is derived from an EMBL/GenBank/DDBJ whole genome shotgun (WGS) entry which is preliminary data.</text>
</comment>
<gene>
    <name evidence="3" type="ORF">GGQ97_002183</name>
</gene>
<keyword evidence="2" id="KW-0472">Membrane</keyword>
<feature type="compositionally biased region" description="Basic and acidic residues" evidence="1">
    <location>
        <begin position="33"/>
        <end position="50"/>
    </location>
</feature>
<keyword evidence="4" id="KW-1185">Reference proteome</keyword>
<feature type="compositionally biased region" description="Basic and acidic residues" evidence="1">
    <location>
        <begin position="1"/>
        <end position="13"/>
    </location>
</feature>
<dbReference type="RefSeq" id="WP_168069570.1">
    <property type="nucleotide sequence ID" value="NZ_JAATJC010000001.1"/>
</dbReference>
<feature type="transmembrane region" description="Helical" evidence="2">
    <location>
        <begin position="51"/>
        <end position="69"/>
    </location>
</feature>
<evidence type="ECO:0000313" key="3">
    <source>
        <dbReference type="EMBL" id="NJC06390.1"/>
    </source>
</evidence>
<sequence length="185" mass="18424">MAKNDDTRRHDTHSQTARSHHGGTSRSGGATGADRERRRDRVVNTVKERPYTAAALATVAAGAAAFFLTRSKSDKPLMNWGQETTGKQQDLAASDRSLETASTAPSGSAGTSSGSPSAVRAASLAATGSSTNAAATPGTDAATASTTGSAQANAATPDAAAKSVGAGLDQTAKTDTKVGAISYGA</sequence>
<organism evidence="3 4">
    <name type="scientific">Sphingomonas kaistensis</name>
    <dbReference type="NCBI Taxonomy" id="298708"/>
    <lineage>
        <taxon>Bacteria</taxon>
        <taxon>Pseudomonadati</taxon>
        <taxon>Pseudomonadota</taxon>
        <taxon>Alphaproteobacteria</taxon>
        <taxon>Sphingomonadales</taxon>
        <taxon>Sphingomonadaceae</taxon>
        <taxon>Sphingomonas</taxon>
    </lineage>
</organism>
<dbReference type="EMBL" id="JAATJC010000001">
    <property type="protein sequence ID" value="NJC06390.1"/>
    <property type="molecule type" value="Genomic_DNA"/>
</dbReference>
<evidence type="ECO:0000313" key="4">
    <source>
        <dbReference type="Proteomes" id="UP000558192"/>
    </source>
</evidence>
<feature type="compositionally biased region" description="Low complexity" evidence="1">
    <location>
        <begin position="100"/>
        <end position="161"/>
    </location>
</feature>
<evidence type="ECO:0000256" key="2">
    <source>
        <dbReference type="SAM" id="Phobius"/>
    </source>
</evidence>
<protein>
    <submittedName>
        <fullName evidence="3">Uncharacterized protein</fullName>
    </submittedName>
</protein>
<dbReference type="Proteomes" id="UP000558192">
    <property type="component" value="Unassembled WGS sequence"/>
</dbReference>
<feature type="region of interest" description="Disordered" evidence="1">
    <location>
        <begin position="1"/>
        <end position="52"/>
    </location>
</feature>
<proteinExistence type="predicted"/>
<evidence type="ECO:0000256" key="1">
    <source>
        <dbReference type="SAM" id="MobiDB-lite"/>
    </source>
</evidence>
<keyword evidence="2" id="KW-1133">Transmembrane helix</keyword>
<feature type="region of interest" description="Disordered" evidence="1">
    <location>
        <begin position="71"/>
        <end position="170"/>
    </location>
</feature>
<accession>A0A7X5Y7Q9</accession>
<reference evidence="3 4" key="1">
    <citation type="submission" date="2020-03" db="EMBL/GenBank/DDBJ databases">
        <title>Genomic Encyclopedia of Type Strains, Phase IV (KMG-IV): sequencing the most valuable type-strain genomes for metagenomic binning, comparative biology and taxonomic classification.</title>
        <authorList>
            <person name="Goeker M."/>
        </authorList>
    </citation>
    <scope>NUCLEOTIDE SEQUENCE [LARGE SCALE GENOMIC DNA]</scope>
    <source>
        <strain evidence="3 4">DSM 16846</strain>
    </source>
</reference>